<evidence type="ECO:0008006" key="3">
    <source>
        <dbReference type="Google" id="ProtNLM"/>
    </source>
</evidence>
<reference evidence="2" key="1">
    <citation type="journal article" date="2019" name="Int. J. Syst. Evol. Microbiol.">
        <title>The Global Catalogue of Microorganisms (GCM) 10K type strain sequencing project: providing services to taxonomists for standard genome sequencing and annotation.</title>
        <authorList>
            <consortium name="The Broad Institute Genomics Platform"/>
            <consortium name="The Broad Institute Genome Sequencing Center for Infectious Disease"/>
            <person name="Wu L."/>
            <person name="Ma J."/>
        </authorList>
    </citation>
    <scope>NUCLEOTIDE SEQUENCE [LARGE SCALE GENOMIC DNA]</scope>
    <source>
        <strain evidence="2">JCM 17626</strain>
    </source>
</reference>
<accession>A0ABP8BCL8</accession>
<keyword evidence="2" id="KW-1185">Reference proteome</keyword>
<name>A0ABP8BCL8_9SPHI</name>
<protein>
    <recommendedName>
        <fullName evidence="3">Transcriptional regulator</fullName>
    </recommendedName>
</protein>
<sequence length="73" mass="8500">MENFRINTEEGDFVVEPQENGTYRILRDEEKIGVVYAEPNDDMVQWRTMDELDDQLVLIIGEAITAHNKNDES</sequence>
<evidence type="ECO:0000313" key="2">
    <source>
        <dbReference type="Proteomes" id="UP001501772"/>
    </source>
</evidence>
<dbReference type="EMBL" id="BAABBY010000004">
    <property type="protein sequence ID" value="GAA4203155.1"/>
    <property type="molecule type" value="Genomic_DNA"/>
</dbReference>
<dbReference type="RefSeq" id="WP_344851233.1">
    <property type="nucleotide sequence ID" value="NZ_BAABBY010000004.1"/>
</dbReference>
<organism evidence="1 2">
    <name type="scientific">Pedobacter jeongneungensis</name>
    <dbReference type="NCBI Taxonomy" id="947309"/>
    <lineage>
        <taxon>Bacteria</taxon>
        <taxon>Pseudomonadati</taxon>
        <taxon>Bacteroidota</taxon>
        <taxon>Sphingobacteriia</taxon>
        <taxon>Sphingobacteriales</taxon>
        <taxon>Sphingobacteriaceae</taxon>
        <taxon>Pedobacter</taxon>
    </lineage>
</organism>
<proteinExistence type="predicted"/>
<evidence type="ECO:0000313" key="1">
    <source>
        <dbReference type="EMBL" id="GAA4203155.1"/>
    </source>
</evidence>
<gene>
    <name evidence="1" type="ORF">GCM10022289_18980</name>
</gene>
<dbReference type="Proteomes" id="UP001501772">
    <property type="component" value="Unassembled WGS sequence"/>
</dbReference>
<comment type="caution">
    <text evidence="1">The sequence shown here is derived from an EMBL/GenBank/DDBJ whole genome shotgun (WGS) entry which is preliminary data.</text>
</comment>